<reference evidence="3" key="1">
    <citation type="submission" date="2016-06" db="UniProtKB">
        <authorList>
            <consortium name="WormBaseParasite"/>
        </authorList>
    </citation>
    <scope>IDENTIFICATION</scope>
</reference>
<dbReference type="AlphaFoldDB" id="A0A182ESP4"/>
<sequence length="42" mass="4704">MWRIHGPPWRAEMPKISGVRGSAYRSSFSVGDLRKSQRGSGD</sequence>
<gene>
    <name evidence="1" type="ORF">NOO_LOCUS11164</name>
</gene>
<evidence type="ECO:0000313" key="2">
    <source>
        <dbReference type="Proteomes" id="UP000271087"/>
    </source>
</evidence>
<accession>A0A182ESP4</accession>
<keyword evidence="2" id="KW-1185">Reference proteome</keyword>
<dbReference type="EMBL" id="UYRW01007369">
    <property type="protein sequence ID" value="VDM95144.1"/>
    <property type="molecule type" value="Genomic_DNA"/>
</dbReference>
<protein>
    <submittedName>
        <fullName evidence="1 3">Uncharacterized protein</fullName>
    </submittedName>
</protein>
<dbReference type="Proteomes" id="UP000271087">
    <property type="component" value="Unassembled WGS sequence"/>
</dbReference>
<evidence type="ECO:0000313" key="3">
    <source>
        <dbReference type="WBParaSite" id="nOo.2.0.1.t11164-RA"/>
    </source>
</evidence>
<reference evidence="1 2" key="2">
    <citation type="submission" date="2018-08" db="EMBL/GenBank/DDBJ databases">
        <authorList>
            <person name="Laetsch R D."/>
            <person name="Stevens L."/>
            <person name="Kumar S."/>
            <person name="Blaxter L. M."/>
        </authorList>
    </citation>
    <scope>NUCLEOTIDE SEQUENCE [LARGE SCALE GENOMIC DNA]</scope>
</reference>
<organism evidence="3">
    <name type="scientific">Onchocerca ochengi</name>
    <name type="common">Filarial nematode worm</name>
    <dbReference type="NCBI Taxonomy" id="42157"/>
    <lineage>
        <taxon>Eukaryota</taxon>
        <taxon>Metazoa</taxon>
        <taxon>Ecdysozoa</taxon>
        <taxon>Nematoda</taxon>
        <taxon>Chromadorea</taxon>
        <taxon>Rhabditida</taxon>
        <taxon>Spirurina</taxon>
        <taxon>Spiruromorpha</taxon>
        <taxon>Filarioidea</taxon>
        <taxon>Onchocercidae</taxon>
        <taxon>Onchocerca</taxon>
    </lineage>
</organism>
<dbReference type="WBParaSite" id="nOo.2.0.1.t11164-RA">
    <property type="protein sequence ID" value="nOo.2.0.1.t11164-RA"/>
    <property type="gene ID" value="nOo.2.0.1.g11164"/>
</dbReference>
<proteinExistence type="predicted"/>
<name>A0A182ESP4_ONCOC</name>
<evidence type="ECO:0000313" key="1">
    <source>
        <dbReference type="EMBL" id="VDM95144.1"/>
    </source>
</evidence>